<dbReference type="InterPro" id="IPR029063">
    <property type="entry name" value="SAM-dependent_MTases_sf"/>
</dbReference>
<evidence type="ECO:0008006" key="3">
    <source>
        <dbReference type="Google" id="ProtNLM"/>
    </source>
</evidence>
<dbReference type="Gene3D" id="3.40.50.720">
    <property type="entry name" value="NAD(P)-binding Rossmann-like Domain"/>
    <property type="match status" value="1"/>
</dbReference>
<dbReference type="PANTHER" id="PTHR43318">
    <property type="entry name" value="UDP-N-ACETYLGLUCOSAMINE 4,6-DEHYDRATASE"/>
    <property type="match status" value="1"/>
</dbReference>
<reference evidence="2" key="1">
    <citation type="journal article" date="2014" name="Front. Microbiol.">
        <title>High frequency of phylogenetically diverse reductive dehalogenase-homologous genes in deep subseafloor sedimentary metagenomes.</title>
        <authorList>
            <person name="Kawai M."/>
            <person name="Futagami T."/>
            <person name="Toyoda A."/>
            <person name="Takaki Y."/>
            <person name="Nishi S."/>
            <person name="Hori S."/>
            <person name="Arai W."/>
            <person name="Tsubouchi T."/>
            <person name="Morono Y."/>
            <person name="Uchiyama I."/>
            <person name="Ito T."/>
            <person name="Fujiyama A."/>
            <person name="Inagaki F."/>
            <person name="Takami H."/>
        </authorList>
    </citation>
    <scope>NUCLEOTIDE SEQUENCE</scope>
    <source>
        <strain evidence="2">Expedition CK06-06</strain>
    </source>
</reference>
<feature type="transmembrane region" description="Helical" evidence="1">
    <location>
        <begin position="85"/>
        <end position="106"/>
    </location>
</feature>
<organism evidence="2">
    <name type="scientific">marine sediment metagenome</name>
    <dbReference type="NCBI Taxonomy" id="412755"/>
    <lineage>
        <taxon>unclassified sequences</taxon>
        <taxon>metagenomes</taxon>
        <taxon>ecological metagenomes</taxon>
    </lineage>
</organism>
<keyword evidence="1" id="KW-1133">Transmembrane helix</keyword>
<dbReference type="EMBL" id="BARS01050378">
    <property type="protein sequence ID" value="GAG47912.1"/>
    <property type="molecule type" value="Genomic_DNA"/>
</dbReference>
<dbReference type="InterPro" id="IPR051203">
    <property type="entry name" value="Polysaccharide_Synthase-Rel"/>
</dbReference>
<keyword evidence="1" id="KW-0812">Transmembrane</keyword>
<evidence type="ECO:0000256" key="1">
    <source>
        <dbReference type="SAM" id="Phobius"/>
    </source>
</evidence>
<feature type="non-terminal residue" evidence="2">
    <location>
        <position position="204"/>
    </location>
</feature>
<dbReference type="Pfam" id="PF13727">
    <property type="entry name" value="CoA_binding_3"/>
    <property type="match status" value="1"/>
</dbReference>
<name>X0YLN4_9ZZZZ</name>
<proteinExistence type="predicted"/>
<sequence>MHKHKKRTLRLLVGLAILVPLCALAYCAAFLLRFGGTLNQINAALLFSTIGSVLLIKTLALVLARLHQEYARYVSFRDMLVLARTATLSTVGIILVDTMLLTNVTIPRSVVVLDWGVTLALLIVARTVPRLLRENLRTLFRAAPRTRALIVGANDAGEALLRCIRQRSDELSYTPVGFVDDRPEVLGRRIAGIPVLGNYADLAP</sequence>
<dbReference type="AlphaFoldDB" id="X0YLN4"/>
<protein>
    <recommendedName>
        <fullName evidence="3">Polysaccharide biosynthesis protein CapD-like domain-containing protein</fullName>
    </recommendedName>
</protein>
<dbReference type="SUPFAM" id="SSF53335">
    <property type="entry name" value="S-adenosyl-L-methionine-dependent methyltransferases"/>
    <property type="match status" value="1"/>
</dbReference>
<evidence type="ECO:0000313" key="2">
    <source>
        <dbReference type="EMBL" id="GAG47912.1"/>
    </source>
</evidence>
<accession>X0YLN4</accession>
<keyword evidence="1" id="KW-0472">Membrane</keyword>
<comment type="caution">
    <text evidence="2">The sequence shown here is derived from an EMBL/GenBank/DDBJ whole genome shotgun (WGS) entry which is preliminary data.</text>
</comment>
<gene>
    <name evidence="2" type="ORF">S01H1_75221</name>
</gene>
<dbReference type="PANTHER" id="PTHR43318:SF2">
    <property type="entry name" value="UDP-N-ACETYLGLUCOSAMINE 4,6-DEHYDRATASE (INVERTING)"/>
    <property type="match status" value="1"/>
</dbReference>
<feature type="transmembrane region" description="Helical" evidence="1">
    <location>
        <begin position="112"/>
        <end position="132"/>
    </location>
</feature>
<feature type="transmembrane region" description="Helical" evidence="1">
    <location>
        <begin position="43"/>
        <end position="64"/>
    </location>
</feature>